<evidence type="ECO:0000256" key="8">
    <source>
        <dbReference type="ARBA" id="ARBA00022989"/>
    </source>
</evidence>
<evidence type="ECO:0000256" key="1">
    <source>
        <dbReference type="ARBA" id="ARBA00004389"/>
    </source>
</evidence>
<keyword evidence="7" id="KW-0712">Selenocysteine</keyword>
<protein>
    <recommendedName>
        <fullName evidence="13">Selenoprotein S</fullName>
    </recommendedName>
</protein>
<evidence type="ECO:0000256" key="6">
    <source>
        <dbReference type="ARBA" id="ARBA00022824"/>
    </source>
</evidence>
<evidence type="ECO:0000313" key="12">
    <source>
        <dbReference type="Proteomes" id="UP000708208"/>
    </source>
</evidence>
<dbReference type="GO" id="GO:0030970">
    <property type="term" value="P:retrograde protein transport, ER to cytosol"/>
    <property type="evidence" value="ECO:0007669"/>
    <property type="project" value="TreeGrafter"/>
</dbReference>
<comment type="subcellular location">
    <subcellularLocation>
        <location evidence="2">Cytoplasm</location>
    </subcellularLocation>
    <subcellularLocation>
        <location evidence="1">Endoplasmic reticulum membrane</location>
        <topology evidence="1">Single-pass membrane protein</topology>
    </subcellularLocation>
</comment>
<keyword evidence="8" id="KW-1133">Transmembrane helix</keyword>
<keyword evidence="5" id="KW-0812">Transmembrane</keyword>
<keyword evidence="6" id="KW-0256">Endoplasmic reticulum</keyword>
<evidence type="ECO:0008006" key="13">
    <source>
        <dbReference type="Google" id="ProtNLM"/>
    </source>
</evidence>
<evidence type="ECO:0000256" key="9">
    <source>
        <dbReference type="ARBA" id="ARBA00023136"/>
    </source>
</evidence>
<feature type="compositionally biased region" description="Basic and acidic residues" evidence="10">
    <location>
        <begin position="125"/>
        <end position="160"/>
    </location>
</feature>
<dbReference type="Proteomes" id="UP000708208">
    <property type="component" value="Unassembled WGS sequence"/>
</dbReference>
<evidence type="ECO:0000256" key="4">
    <source>
        <dbReference type="ARBA" id="ARBA00022490"/>
    </source>
</evidence>
<dbReference type="AlphaFoldDB" id="A0A8J2LKF7"/>
<name>A0A8J2LKF7_9HEXA</name>
<dbReference type="PANTHER" id="PTHR28621:SF1">
    <property type="entry name" value="SELENOPROTEIN S"/>
    <property type="match status" value="1"/>
</dbReference>
<dbReference type="GO" id="GO:0036502">
    <property type="term" value="C:Derlin-1-VIMP complex"/>
    <property type="evidence" value="ECO:0007669"/>
    <property type="project" value="TreeGrafter"/>
</dbReference>
<dbReference type="OrthoDB" id="75792at2759"/>
<feature type="region of interest" description="Disordered" evidence="10">
    <location>
        <begin position="125"/>
        <end position="192"/>
    </location>
</feature>
<gene>
    <name evidence="11" type="ORF">AFUS01_LOCUS43672</name>
</gene>
<dbReference type="EMBL" id="CAJVCH010570127">
    <property type="protein sequence ID" value="CAG7834139.1"/>
    <property type="molecule type" value="Genomic_DNA"/>
</dbReference>
<feature type="compositionally biased region" description="Polar residues" evidence="10">
    <location>
        <begin position="175"/>
        <end position="192"/>
    </location>
</feature>
<proteinExistence type="inferred from homology"/>
<accession>A0A8J2LKF7</accession>
<evidence type="ECO:0000256" key="2">
    <source>
        <dbReference type="ARBA" id="ARBA00004496"/>
    </source>
</evidence>
<reference evidence="11" key="1">
    <citation type="submission" date="2021-06" db="EMBL/GenBank/DDBJ databases">
        <authorList>
            <person name="Hodson N. C."/>
            <person name="Mongue J. A."/>
            <person name="Jaron S. K."/>
        </authorList>
    </citation>
    <scope>NUCLEOTIDE SEQUENCE</scope>
</reference>
<evidence type="ECO:0000313" key="11">
    <source>
        <dbReference type="EMBL" id="CAG7834139.1"/>
    </source>
</evidence>
<evidence type="ECO:0000256" key="7">
    <source>
        <dbReference type="ARBA" id="ARBA00022933"/>
    </source>
</evidence>
<comment type="caution">
    <text evidence="11">The sequence shown here is derived from an EMBL/GenBank/DDBJ whole genome shotgun (WGS) entry which is preliminary data.</text>
</comment>
<dbReference type="GO" id="GO:0036513">
    <property type="term" value="C:Derlin-1 retrotranslocation complex"/>
    <property type="evidence" value="ECO:0007669"/>
    <property type="project" value="TreeGrafter"/>
</dbReference>
<evidence type="ECO:0000256" key="5">
    <source>
        <dbReference type="ARBA" id="ARBA00022692"/>
    </source>
</evidence>
<dbReference type="PANTHER" id="PTHR28621">
    <property type="entry name" value="SELENOPROTEIN S"/>
    <property type="match status" value="1"/>
</dbReference>
<sequence>MGPFLLDVSSKCIKIIEVTMGDLPVEEIIAEPEEPTFFVSALKSSIDIVSSNGWYIVAIAAITYYIYKNYFENNSSLREGRTLQTPEDVASQNSKDEARRQAVLRLQQKYQKESEERAEQLRKIEEKKKKEQEKKKKERLEELERLEAIRGGKRLGDSQTKKSFRPEYNPLMGDTSGSQRACSRPSTGRQGG</sequence>
<comment type="similarity">
    <text evidence="3">Belongs to the selenoprotein S family.</text>
</comment>
<dbReference type="InterPro" id="IPR009703">
    <property type="entry name" value="Selenoprotein_S"/>
</dbReference>
<evidence type="ECO:0000256" key="10">
    <source>
        <dbReference type="SAM" id="MobiDB-lite"/>
    </source>
</evidence>
<organism evidence="11 12">
    <name type="scientific">Allacma fusca</name>
    <dbReference type="NCBI Taxonomy" id="39272"/>
    <lineage>
        <taxon>Eukaryota</taxon>
        <taxon>Metazoa</taxon>
        <taxon>Ecdysozoa</taxon>
        <taxon>Arthropoda</taxon>
        <taxon>Hexapoda</taxon>
        <taxon>Collembola</taxon>
        <taxon>Symphypleona</taxon>
        <taxon>Sminthuridae</taxon>
        <taxon>Allacma</taxon>
    </lineage>
</organism>
<keyword evidence="12" id="KW-1185">Reference proteome</keyword>
<keyword evidence="9" id="KW-0472">Membrane</keyword>
<keyword evidence="4" id="KW-0963">Cytoplasm</keyword>
<dbReference type="GO" id="GO:0030968">
    <property type="term" value="P:endoplasmic reticulum unfolded protein response"/>
    <property type="evidence" value="ECO:0007669"/>
    <property type="project" value="TreeGrafter"/>
</dbReference>
<dbReference type="Pfam" id="PF06936">
    <property type="entry name" value="Selenoprotein_S"/>
    <property type="match status" value="1"/>
</dbReference>
<evidence type="ECO:0000256" key="3">
    <source>
        <dbReference type="ARBA" id="ARBA00011034"/>
    </source>
</evidence>